<feature type="transmembrane region" description="Helical" evidence="10">
    <location>
        <begin position="403"/>
        <end position="423"/>
    </location>
</feature>
<feature type="transmembrane region" description="Helical" evidence="10">
    <location>
        <begin position="62"/>
        <end position="94"/>
    </location>
</feature>
<dbReference type="InterPro" id="IPR020846">
    <property type="entry name" value="MFS_dom"/>
</dbReference>
<protein>
    <recommendedName>
        <fullName evidence="11">Major facilitator superfamily (MFS) profile domain-containing protein</fullName>
    </recommendedName>
</protein>
<feature type="transmembrane region" description="Helical" evidence="10">
    <location>
        <begin position="141"/>
        <end position="161"/>
    </location>
</feature>
<dbReference type="PROSITE" id="PS00216">
    <property type="entry name" value="SUGAR_TRANSPORT_1"/>
    <property type="match status" value="1"/>
</dbReference>
<dbReference type="InterPro" id="IPR005829">
    <property type="entry name" value="Sugar_transporter_CS"/>
</dbReference>
<evidence type="ECO:0000259" key="11">
    <source>
        <dbReference type="PROSITE" id="PS50850"/>
    </source>
</evidence>
<organism evidence="12 13">
    <name type="scientific">Filobasidium floriforme</name>
    <dbReference type="NCBI Taxonomy" id="5210"/>
    <lineage>
        <taxon>Eukaryota</taxon>
        <taxon>Fungi</taxon>
        <taxon>Dikarya</taxon>
        <taxon>Basidiomycota</taxon>
        <taxon>Agaricomycotina</taxon>
        <taxon>Tremellomycetes</taxon>
        <taxon>Filobasidiales</taxon>
        <taxon>Filobasidiaceae</taxon>
        <taxon>Filobasidium</taxon>
    </lineage>
</organism>
<keyword evidence="6 10" id="KW-0472">Membrane</keyword>
<dbReference type="InterPro" id="IPR003663">
    <property type="entry name" value="Sugar/inositol_transpt"/>
</dbReference>
<dbReference type="SUPFAM" id="SSF103473">
    <property type="entry name" value="MFS general substrate transporter"/>
    <property type="match status" value="1"/>
</dbReference>
<dbReference type="PRINTS" id="PR00171">
    <property type="entry name" value="SUGRTRNSPORT"/>
</dbReference>
<dbReference type="FunFam" id="1.20.1250.20:FF:000026">
    <property type="entry name" value="MFS quinate transporter QutD"/>
    <property type="match status" value="1"/>
</dbReference>
<dbReference type="InterPro" id="IPR036259">
    <property type="entry name" value="MFS_trans_sf"/>
</dbReference>
<evidence type="ECO:0000256" key="7">
    <source>
        <dbReference type="ARBA" id="ARBA00049119"/>
    </source>
</evidence>
<feature type="transmembrane region" description="Helical" evidence="10">
    <location>
        <begin position="114"/>
        <end position="134"/>
    </location>
</feature>
<comment type="caution">
    <text evidence="12">The sequence shown here is derived from an EMBL/GenBank/DDBJ whole genome shotgun (WGS) entry which is preliminary data.</text>
</comment>
<feature type="transmembrane region" description="Helical" evidence="10">
    <location>
        <begin position="231"/>
        <end position="252"/>
    </location>
</feature>
<evidence type="ECO:0000256" key="10">
    <source>
        <dbReference type="SAM" id="Phobius"/>
    </source>
</evidence>
<evidence type="ECO:0000256" key="3">
    <source>
        <dbReference type="ARBA" id="ARBA00022448"/>
    </source>
</evidence>
<dbReference type="PANTHER" id="PTHR48022">
    <property type="entry name" value="PLASTIDIC GLUCOSE TRANSPORTER 4"/>
    <property type="match status" value="1"/>
</dbReference>
<feature type="domain" description="Major facilitator superfamily (MFS) profile" evidence="11">
    <location>
        <begin position="66"/>
        <end position="528"/>
    </location>
</feature>
<feature type="transmembrane region" description="Helical" evidence="10">
    <location>
        <begin position="167"/>
        <end position="188"/>
    </location>
</feature>
<feature type="transmembrane region" description="Helical" evidence="10">
    <location>
        <begin position="340"/>
        <end position="359"/>
    </location>
</feature>
<dbReference type="PROSITE" id="PS50850">
    <property type="entry name" value="MFS"/>
    <property type="match status" value="1"/>
</dbReference>
<dbReference type="PANTHER" id="PTHR48022:SF14">
    <property type="entry name" value="MAJOR FACILITATOR SUPERFAMILY (MFS) PROFILE DOMAIN-CONTAINING PROTEIN-RELATED"/>
    <property type="match status" value="1"/>
</dbReference>
<feature type="compositionally biased region" description="Basic and acidic residues" evidence="9">
    <location>
        <begin position="568"/>
        <end position="579"/>
    </location>
</feature>
<feature type="transmembrane region" description="Helical" evidence="10">
    <location>
        <begin position="379"/>
        <end position="396"/>
    </location>
</feature>
<comment type="subcellular location">
    <subcellularLocation>
        <location evidence="1">Membrane</location>
        <topology evidence="1">Multi-pass membrane protein</topology>
    </subcellularLocation>
</comment>
<name>A0A8K0JFG4_9TREE</name>
<feature type="compositionally biased region" description="Polar residues" evidence="9">
    <location>
        <begin position="581"/>
        <end position="604"/>
    </location>
</feature>
<dbReference type="NCBIfam" id="TIGR00879">
    <property type="entry name" value="SP"/>
    <property type="match status" value="1"/>
</dbReference>
<comment type="catalytic activity">
    <reaction evidence="7">
        <text>myo-inositol(out) + H(+)(out) = myo-inositol(in) + H(+)(in)</text>
        <dbReference type="Rhea" id="RHEA:60364"/>
        <dbReference type="ChEBI" id="CHEBI:15378"/>
        <dbReference type="ChEBI" id="CHEBI:17268"/>
    </reaction>
</comment>
<proteinExistence type="inferred from homology"/>
<evidence type="ECO:0000256" key="1">
    <source>
        <dbReference type="ARBA" id="ARBA00004141"/>
    </source>
</evidence>
<dbReference type="PROSITE" id="PS00217">
    <property type="entry name" value="SUGAR_TRANSPORT_2"/>
    <property type="match status" value="1"/>
</dbReference>
<keyword evidence="5 10" id="KW-1133">Transmembrane helix</keyword>
<gene>
    <name evidence="12" type="ORF">FFLO_06832</name>
</gene>
<evidence type="ECO:0000256" key="9">
    <source>
        <dbReference type="SAM" id="MobiDB-lite"/>
    </source>
</evidence>
<dbReference type="GO" id="GO:0005351">
    <property type="term" value="F:carbohydrate:proton symporter activity"/>
    <property type="evidence" value="ECO:0007669"/>
    <property type="project" value="TreeGrafter"/>
</dbReference>
<dbReference type="AlphaFoldDB" id="A0A8K0JFG4"/>
<evidence type="ECO:0000256" key="4">
    <source>
        <dbReference type="ARBA" id="ARBA00022692"/>
    </source>
</evidence>
<evidence type="ECO:0000256" key="2">
    <source>
        <dbReference type="ARBA" id="ARBA00010992"/>
    </source>
</evidence>
<evidence type="ECO:0000256" key="5">
    <source>
        <dbReference type="ARBA" id="ARBA00022989"/>
    </source>
</evidence>
<dbReference type="Gene3D" id="1.20.1250.20">
    <property type="entry name" value="MFS general substrate transporter like domains"/>
    <property type="match status" value="1"/>
</dbReference>
<evidence type="ECO:0000256" key="6">
    <source>
        <dbReference type="ARBA" id="ARBA00023136"/>
    </source>
</evidence>
<evidence type="ECO:0000313" key="13">
    <source>
        <dbReference type="Proteomes" id="UP000812966"/>
    </source>
</evidence>
<dbReference type="InterPro" id="IPR005828">
    <property type="entry name" value="MFS_sugar_transport-like"/>
</dbReference>
<dbReference type="Pfam" id="PF00083">
    <property type="entry name" value="Sugar_tr"/>
    <property type="match status" value="1"/>
</dbReference>
<dbReference type="GO" id="GO:0016020">
    <property type="term" value="C:membrane"/>
    <property type="evidence" value="ECO:0007669"/>
    <property type="project" value="UniProtKB-SubCell"/>
</dbReference>
<reference evidence="12" key="1">
    <citation type="submission" date="2020-04" db="EMBL/GenBank/DDBJ databases">
        <title>Analysis of mating type loci in Filobasidium floriforme.</title>
        <authorList>
            <person name="Nowrousian M."/>
        </authorList>
    </citation>
    <scope>NUCLEOTIDE SEQUENCE</scope>
    <source>
        <strain evidence="12">CBS 6242</strain>
    </source>
</reference>
<sequence length="604" mass="66321">MSISMDNHDYSPKAFQCAEDVLPPEHFGVKLDPETSRLVQDEGALTAAFGPATLHEFVKNRIVFACAFAACIGGFSFGANQGLISIILVMPQFLRTFPETDSAVTSGASFNKGLITAMLEMGAFVGALFAGIVADKYSRKTSIGVGVLWFLAGAALQTTSFSYSQMVVGRTVGGIGIGFLSSTAPMYVSEISPPNIRGSLLALEGFMIVLGVVVAYYVTYATRYITSDWCFRLPFLLQIIPAIILGIAIYFLPYSPRELAGKSKDQRCLDVLVRLRNLPISDPRIQAEWITIRAEAVHNREAFLERHPTLGGPGWMMELKREIYGWIDLFKPGVIRRTHVGMGIAFFQQFCGVNALIYYSPTLFEQFGLNFELRLDMGGVLNLVQLVAVGITFFVLDRFGRRFWLLQGSCGMSISHIVIAVLVAKFSSNWAGNKAQAWVCVAFMFVFMLSYGVSWSPIAWSLPSEVHTSSYRGKGVALATAVVWISNFAIGLATPPLISNTGYGTFIFFAAFSVLSGVWTYFCVPETKGVALEQMDVLFKSHTAAHDQFIRNEILSLMLADDTSPRRDLAPAPVKDKKTGSAATGTQEWIEQSDFAESSTSRRV</sequence>
<accession>A0A8K0JFG4</accession>
<feature type="transmembrane region" description="Helical" evidence="10">
    <location>
        <begin position="200"/>
        <end position="219"/>
    </location>
</feature>
<dbReference type="EMBL" id="JABELV010000269">
    <property type="protein sequence ID" value="KAG7527538.1"/>
    <property type="molecule type" value="Genomic_DNA"/>
</dbReference>
<keyword evidence="3 8" id="KW-0813">Transport</keyword>
<keyword evidence="4 10" id="KW-0812">Transmembrane</keyword>
<keyword evidence="13" id="KW-1185">Reference proteome</keyword>
<comment type="similarity">
    <text evidence="2 8">Belongs to the major facilitator superfamily. Sugar transporter (TC 2.A.1.1) family.</text>
</comment>
<evidence type="ECO:0000313" key="12">
    <source>
        <dbReference type="EMBL" id="KAG7527538.1"/>
    </source>
</evidence>
<feature type="transmembrane region" description="Helical" evidence="10">
    <location>
        <begin position="504"/>
        <end position="524"/>
    </location>
</feature>
<feature type="transmembrane region" description="Helical" evidence="10">
    <location>
        <begin position="476"/>
        <end position="498"/>
    </location>
</feature>
<feature type="transmembrane region" description="Helical" evidence="10">
    <location>
        <begin position="435"/>
        <end position="455"/>
    </location>
</feature>
<feature type="region of interest" description="Disordered" evidence="9">
    <location>
        <begin position="568"/>
        <end position="604"/>
    </location>
</feature>
<dbReference type="Proteomes" id="UP000812966">
    <property type="component" value="Unassembled WGS sequence"/>
</dbReference>
<dbReference type="InterPro" id="IPR050360">
    <property type="entry name" value="MFS_Sugar_Transporters"/>
</dbReference>
<evidence type="ECO:0000256" key="8">
    <source>
        <dbReference type="RuleBase" id="RU003346"/>
    </source>
</evidence>